<feature type="domain" description="HDOD" evidence="2">
    <location>
        <begin position="199"/>
        <end position="386"/>
    </location>
</feature>
<proteinExistence type="predicted"/>
<gene>
    <name evidence="3" type="ORF">L3081_02890</name>
</gene>
<dbReference type="InterPro" id="IPR052340">
    <property type="entry name" value="RNase_Y/CdgJ"/>
</dbReference>
<accession>A0ABS9WX72</accession>
<feature type="domain" description="EAL" evidence="1">
    <location>
        <begin position="1"/>
        <end position="205"/>
    </location>
</feature>
<dbReference type="Gene3D" id="1.10.3210.10">
    <property type="entry name" value="Hypothetical protein af1432"/>
    <property type="match status" value="1"/>
</dbReference>
<dbReference type="Pfam" id="PF00563">
    <property type="entry name" value="EAL"/>
    <property type="match status" value="1"/>
</dbReference>
<keyword evidence="4" id="KW-1185">Reference proteome</keyword>
<dbReference type="Pfam" id="PF08668">
    <property type="entry name" value="HDOD"/>
    <property type="match status" value="1"/>
</dbReference>
<organism evidence="3 4">
    <name type="scientific">Colwellia maritima</name>
    <dbReference type="NCBI Taxonomy" id="2912588"/>
    <lineage>
        <taxon>Bacteria</taxon>
        <taxon>Pseudomonadati</taxon>
        <taxon>Pseudomonadota</taxon>
        <taxon>Gammaproteobacteria</taxon>
        <taxon>Alteromonadales</taxon>
        <taxon>Colwelliaceae</taxon>
        <taxon>Colwellia</taxon>
    </lineage>
</organism>
<dbReference type="PROSITE" id="PS50883">
    <property type="entry name" value="EAL"/>
    <property type="match status" value="1"/>
</dbReference>
<dbReference type="Proteomes" id="UP001139646">
    <property type="component" value="Unassembled WGS sequence"/>
</dbReference>
<dbReference type="SMART" id="SM00052">
    <property type="entry name" value="EAL"/>
    <property type="match status" value="1"/>
</dbReference>
<dbReference type="InterPro" id="IPR014408">
    <property type="entry name" value="dGMP_Pdiesterase_EAL/HD-GYP"/>
</dbReference>
<comment type="caution">
    <text evidence="3">The sequence shown here is derived from an EMBL/GenBank/DDBJ whole genome shotgun (WGS) entry which is preliminary data.</text>
</comment>
<evidence type="ECO:0000259" key="1">
    <source>
        <dbReference type="PROSITE" id="PS50883"/>
    </source>
</evidence>
<dbReference type="RefSeq" id="WP_242283307.1">
    <property type="nucleotide sequence ID" value="NZ_JAKKSL010000001.1"/>
</dbReference>
<dbReference type="InterPro" id="IPR035919">
    <property type="entry name" value="EAL_sf"/>
</dbReference>
<dbReference type="InterPro" id="IPR001633">
    <property type="entry name" value="EAL_dom"/>
</dbReference>
<name>A0ABS9WX72_9GAMM</name>
<dbReference type="PIRSF" id="PIRSF003180">
    <property type="entry name" value="DiGMPpdiest_YuxH"/>
    <property type="match status" value="1"/>
</dbReference>
<sequence>MKVYTARQPILNNRKHVVAYELLFRDSTKNCFPSDVAPDIATAKLLINSYLNIGLETMTEGKPALINFPMNILAEHLVNMAPYKNIIVEVLESVEPTDENYQVLAKLSRQGFSLALDDFIYSPAWERFFPLIKLIKVDIIATPLASMAYLIPLFRQYKIKLLAEKVETYQDFLEAQALGFDYYQGYFFYKPEIFIGIEIGSSHPFLMSIYSEVIKEDYSYKKLERYFEYDMDLTYKLLRFVNSVWFSHTKEIKSIKQAIAYLGEIQLRKFVCLIVMAKLNPEKPTVLIHNTILRARLCEKFAKLMGLNQLSEYAFLTGLFSTLDAILDRPMAKVLQALPLAEEINNALLNHTGVLAECLDFVIAYSEGNWDVINTFSQAYNISPESLISSSDEAYQWLSAYKAT</sequence>
<dbReference type="SUPFAM" id="SSF141868">
    <property type="entry name" value="EAL domain-like"/>
    <property type="match status" value="1"/>
</dbReference>
<dbReference type="PROSITE" id="PS51833">
    <property type="entry name" value="HDOD"/>
    <property type="match status" value="1"/>
</dbReference>
<dbReference type="SUPFAM" id="SSF109604">
    <property type="entry name" value="HD-domain/PDEase-like"/>
    <property type="match status" value="1"/>
</dbReference>
<evidence type="ECO:0000313" key="4">
    <source>
        <dbReference type="Proteomes" id="UP001139646"/>
    </source>
</evidence>
<dbReference type="Gene3D" id="3.20.20.450">
    <property type="entry name" value="EAL domain"/>
    <property type="match status" value="1"/>
</dbReference>
<protein>
    <submittedName>
        <fullName evidence="3">HDOD domain-containing protein</fullName>
    </submittedName>
</protein>
<dbReference type="PANTHER" id="PTHR33525">
    <property type="match status" value="1"/>
</dbReference>
<reference evidence="3" key="1">
    <citation type="submission" date="2022-01" db="EMBL/GenBank/DDBJ databases">
        <title>Colwellia maritima, isolated from seawater.</title>
        <authorList>
            <person name="Kristyanto S."/>
            <person name="Jung J."/>
            <person name="Jeon C.O."/>
        </authorList>
    </citation>
    <scope>NUCLEOTIDE SEQUENCE</scope>
    <source>
        <strain evidence="3">MSW7</strain>
    </source>
</reference>
<dbReference type="InterPro" id="IPR013976">
    <property type="entry name" value="HDOD"/>
</dbReference>
<evidence type="ECO:0000259" key="2">
    <source>
        <dbReference type="PROSITE" id="PS51833"/>
    </source>
</evidence>
<dbReference type="PANTHER" id="PTHR33525:SF4">
    <property type="entry name" value="CYCLIC DI-GMP PHOSPHODIESTERASE CDGJ"/>
    <property type="match status" value="1"/>
</dbReference>
<dbReference type="EMBL" id="JAKKSL010000001">
    <property type="protein sequence ID" value="MCI2282533.1"/>
    <property type="molecule type" value="Genomic_DNA"/>
</dbReference>
<evidence type="ECO:0000313" key="3">
    <source>
        <dbReference type="EMBL" id="MCI2282533.1"/>
    </source>
</evidence>